<gene>
    <name evidence="2" type="ORF">Tci_009884</name>
</gene>
<accession>A0A6L2JLR9</accession>
<feature type="compositionally biased region" description="Basic and acidic residues" evidence="1">
    <location>
        <begin position="1"/>
        <end position="10"/>
    </location>
</feature>
<proteinExistence type="predicted"/>
<dbReference type="AlphaFoldDB" id="A0A6L2JLR9"/>
<feature type="compositionally biased region" description="Gly residues" evidence="1">
    <location>
        <begin position="11"/>
        <end position="20"/>
    </location>
</feature>
<evidence type="ECO:0000313" key="2">
    <source>
        <dbReference type="EMBL" id="GEU37906.1"/>
    </source>
</evidence>
<comment type="caution">
    <text evidence="2">The sequence shown here is derived from an EMBL/GenBank/DDBJ whole genome shotgun (WGS) entry which is preliminary data.</text>
</comment>
<sequence>MSVRGGRGETRGGVGFGLGGKGRKGQEVEDGYGEVWGIGRVTPCETIRTNVERISLALQCAIEREKDLKKPGGRYKNFLGPDNNGSSLESLVLHLTSCHPTSLDNLVKNYEYCPRASRCLQKICIVAFGYYYEEKGNYENGRQHNKPSHRRSPHSKYGVAT</sequence>
<feature type="region of interest" description="Disordered" evidence="1">
    <location>
        <begin position="139"/>
        <end position="161"/>
    </location>
</feature>
<name>A0A6L2JLR9_TANCI</name>
<dbReference type="EMBL" id="BKCJ010000988">
    <property type="protein sequence ID" value="GEU37906.1"/>
    <property type="molecule type" value="Genomic_DNA"/>
</dbReference>
<organism evidence="2">
    <name type="scientific">Tanacetum cinerariifolium</name>
    <name type="common">Dalmatian daisy</name>
    <name type="synonym">Chrysanthemum cinerariifolium</name>
    <dbReference type="NCBI Taxonomy" id="118510"/>
    <lineage>
        <taxon>Eukaryota</taxon>
        <taxon>Viridiplantae</taxon>
        <taxon>Streptophyta</taxon>
        <taxon>Embryophyta</taxon>
        <taxon>Tracheophyta</taxon>
        <taxon>Spermatophyta</taxon>
        <taxon>Magnoliopsida</taxon>
        <taxon>eudicotyledons</taxon>
        <taxon>Gunneridae</taxon>
        <taxon>Pentapetalae</taxon>
        <taxon>asterids</taxon>
        <taxon>campanulids</taxon>
        <taxon>Asterales</taxon>
        <taxon>Asteraceae</taxon>
        <taxon>Asteroideae</taxon>
        <taxon>Anthemideae</taxon>
        <taxon>Anthemidinae</taxon>
        <taxon>Tanacetum</taxon>
    </lineage>
</organism>
<reference evidence="2" key="1">
    <citation type="journal article" date="2019" name="Sci. Rep.">
        <title>Draft genome of Tanacetum cinerariifolium, the natural source of mosquito coil.</title>
        <authorList>
            <person name="Yamashiro T."/>
            <person name="Shiraishi A."/>
            <person name="Satake H."/>
            <person name="Nakayama K."/>
        </authorList>
    </citation>
    <scope>NUCLEOTIDE SEQUENCE</scope>
</reference>
<evidence type="ECO:0000256" key="1">
    <source>
        <dbReference type="SAM" id="MobiDB-lite"/>
    </source>
</evidence>
<feature type="compositionally biased region" description="Basic residues" evidence="1">
    <location>
        <begin position="143"/>
        <end position="154"/>
    </location>
</feature>
<protein>
    <submittedName>
        <fullName evidence="2">Uncharacterized protein</fullName>
    </submittedName>
</protein>
<feature type="region of interest" description="Disordered" evidence="1">
    <location>
        <begin position="1"/>
        <end position="27"/>
    </location>
</feature>